<dbReference type="SUPFAM" id="SSF50729">
    <property type="entry name" value="PH domain-like"/>
    <property type="match status" value="1"/>
</dbReference>
<feature type="compositionally biased region" description="Polar residues" evidence="3">
    <location>
        <begin position="99"/>
        <end position="108"/>
    </location>
</feature>
<dbReference type="SUPFAM" id="SSF57850">
    <property type="entry name" value="RING/U-box"/>
    <property type="match status" value="1"/>
</dbReference>
<evidence type="ECO:0000259" key="4">
    <source>
        <dbReference type="PROSITE" id="PS50089"/>
    </source>
</evidence>
<dbReference type="InterPro" id="IPR011993">
    <property type="entry name" value="PH-like_dom_sf"/>
</dbReference>
<keyword evidence="2" id="KW-0175">Coiled coil</keyword>
<feature type="region of interest" description="Disordered" evidence="3">
    <location>
        <begin position="218"/>
        <end position="254"/>
    </location>
</feature>
<evidence type="ECO:0000256" key="3">
    <source>
        <dbReference type="SAM" id="MobiDB-lite"/>
    </source>
</evidence>
<dbReference type="GO" id="GO:0008270">
    <property type="term" value="F:zinc ion binding"/>
    <property type="evidence" value="ECO:0007669"/>
    <property type="project" value="UniProtKB-KW"/>
</dbReference>
<keyword evidence="6" id="KW-1185">Reference proteome</keyword>
<dbReference type="OrthoDB" id="299997at2759"/>
<comment type="caution">
    <text evidence="5">The sequence shown here is derived from an EMBL/GenBank/DDBJ whole genome shotgun (WGS) entry which is preliminary data.</text>
</comment>
<dbReference type="STRING" id="71784.A0A1Y2ADA8"/>
<accession>A0A1Y2ADA8</accession>
<dbReference type="InterPro" id="IPR013083">
    <property type="entry name" value="Znf_RING/FYVE/PHD"/>
</dbReference>
<organism evidence="5 6">
    <name type="scientific">Naematelia encephala</name>
    <dbReference type="NCBI Taxonomy" id="71784"/>
    <lineage>
        <taxon>Eukaryota</taxon>
        <taxon>Fungi</taxon>
        <taxon>Dikarya</taxon>
        <taxon>Basidiomycota</taxon>
        <taxon>Agaricomycotina</taxon>
        <taxon>Tremellomycetes</taxon>
        <taxon>Tremellales</taxon>
        <taxon>Naemateliaceae</taxon>
        <taxon>Naematelia</taxon>
    </lineage>
</organism>
<evidence type="ECO:0000256" key="2">
    <source>
        <dbReference type="SAM" id="Coils"/>
    </source>
</evidence>
<protein>
    <submittedName>
        <fullName evidence="5">Pleckstrin homology domain-domain-containing protein</fullName>
    </submittedName>
</protein>
<feature type="domain" description="RING-type" evidence="4">
    <location>
        <begin position="23"/>
        <end position="79"/>
    </location>
</feature>
<dbReference type="AlphaFoldDB" id="A0A1Y2ADA8"/>
<reference evidence="5 6" key="1">
    <citation type="submission" date="2016-07" db="EMBL/GenBank/DDBJ databases">
        <title>Pervasive Adenine N6-methylation of Active Genes in Fungi.</title>
        <authorList>
            <consortium name="DOE Joint Genome Institute"/>
            <person name="Mondo S.J."/>
            <person name="Dannebaum R.O."/>
            <person name="Kuo R.C."/>
            <person name="Labutti K."/>
            <person name="Haridas S."/>
            <person name="Kuo A."/>
            <person name="Salamov A."/>
            <person name="Ahrendt S.R."/>
            <person name="Lipzen A."/>
            <person name="Sullivan W."/>
            <person name="Andreopoulos W.B."/>
            <person name="Clum A."/>
            <person name="Lindquist E."/>
            <person name="Daum C."/>
            <person name="Ramamoorthy G.K."/>
            <person name="Gryganskyi A."/>
            <person name="Culley D."/>
            <person name="Magnuson J.K."/>
            <person name="James T.Y."/>
            <person name="O'Malley M.A."/>
            <person name="Stajich J.E."/>
            <person name="Spatafora J.W."/>
            <person name="Visel A."/>
            <person name="Grigoriev I.V."/>
        </authorList>
    </citation>
    <scope>NUCLEOTIDE SEQUENCE [LARGE SCALE GENOMIC DNA]</scope>
    <source>
        <strain evidence="5 6">68-887.2</strain>
    </source>
</reference>
<name>A0A1Y2ADA8_9TREE</name>
<dbReference type="GO" id="GO:0005085">
    <property type="term" value="F:guanyl-nucleotide exchange factor activity"/>
    <property type="evidence" value="ECO:0007669"/>
    <property type="project" value="InterPro"/>
</dbReference>
<feature type="compositionally biased region" description="Polar residues" evidence="3">
    <location>
        <begin position="436"/>
        <end position="454"/>
    </location>
</feature>
<dbReference type="InterPro" id="IPR001841">
    <property type="entry name" value="Znf_RING"/>
</dbReference>
<dbReference type="Gene3D" id="2.30.29.30">
    <property type="entry name" value="Pleckstrin-homology domain (PH domain)/Phosphotyrosine-binding domain (PTB)"/>
    <property type="match status" value="1"/>
</dbReference>
<dbReference type="PANTHER" id="PTHR10579">
    <property type="entry name" value="CALCIUM-ACTIVATED CHLORIDE CHANNEL REGULATOR"/>
    <property type="match status" value="1"/>
</dbReference>
<dbReference type="CDD" id="cd13246">
    <property type="entry name" value="PH_Scd1"/>
    <property type="match status" value="1"/>
</dbReference>
<gene>
    <name evidence="5" type="ORF">BCR39DRAFT_474985</name>
</gene>
<evidence type="ECO:0000313" key="6">
    <source>
        <dbReference type="Proteomes" id="UP000193986"/>
    </source>
</evidence>
<keyword evidence="1" id="KW-0862">Zinc</keyword>
<feature type="region of interest" description="Disordered" evidence="3">
    <location>
        <begin position="417"/>
        <end position="456"/>
    </location>
</feature>
<feature type="coiled-coil region" evidence="2">
    <location>
        <begin position="917"/>
        <end position="987"/>
    </location>
</feature>
<dbReference type="Pfam" id="PF15411">
    <property type="entry name" value="PH_10"/>
    <property type="match status" value="1"/>
</dbReference>
<dbReference type="Gene3D" id="3.40.50.410">
    <property type="entry name" value="von Willebrand factor, type A domain"/>
    <property type="match status" value="1"/>
</dbReference>
<feature type="compositionally biased region" description="Polar residues" evidence="3">
    <location>
        <begin position="245"/>
        <end position="254"/>
    </location>
</feature>
<dbReference type="SUPFAM" id="SSF53300">
    <property type="entry name" value="vWA-like"/>
    <property type="match status" value="1"/>
</dbReference>
<keyword evidence="1" id="KW-0863">Zinc-finger</keyword>
<keyword evidence="1" id="KW-0479">Metal-binding</keyword>
<dbReference type="InterPro" id="IPR036465">
    <property type="entry name" value="vWFA_dom_sf"/>
</dbReference>
<dbReference type="InParanoid" id="A0A1Y2ADA8"/>
<feature type="region of interest" description="Disordered" evidence="3">
    <location>
        <begin position="766"/>
        <end position="802"/>
    </location>
</feature>
<proteinExistence type="predicted"/>
<dbReference type="InterPro" id="IPR033511">
    <property type="entry name" value="Cdc24/Scd1_PH_dom"/>
</dbReference>
<dbReference type="Gene3D" id="3.30.40.10">
    <property type="entry name" value="Zinc/RING finger domain, C3HC4 (zinc finger)"/>
    <property type="match status" value="1"/>
</dbReference>
<dbReference type="InterPro" id="IPR051266">
    <property type="entry name" value="CLCR"/>
</dbReference>
<feature type="region of interest" description="Disordered" evidence="3">
    <location>
        <begin position="83"/>
        <end position="164"/>
    </location>
</feature>
<feature type="compositionally biased region" description="Low complexity" evidence="3">
    <location>
        <begin position="149"/>
        <end position="164"/>
    </location>
</feature>
<dbReference type="EMBL" id="MCFC01000132">
    <property type="protein sequence ID" value="ORY20538.1"/>
    <property type="molecule type" value="Genomic_DNA"/>
</dbReference>
<evidence type="ECO:0000256" key="1">
    <source>
        <dbReference type="PROSITE-ProRule" id="PRU00175"/>
    </source>
</evidence>
<dbReference type="Proteomes" id="UP000193986">
    <property type="component" value="Unassembled WGS sequence"/>
</dbReference>
<evidence type="ECO:0000313" key="5">
    <source>
        <dbReference type="EMBL" id="ORY20538.1"/>
    </source>
</evidence>
<dbReference type="PROSITE" id="PS50089">
    <property type="entry name" value="ZF_RING_2"/>
    <property type="match status" value="1"/>
</dbReference>
<dbReference type="PANTHER" id="PTHR10579:SF43">
    <property type="entry name" value="ZINC FINGER (C3HC4-TYPE RING FINGER) FAMILY PROTEIN"/>
    <property type="match status" value="1"/>
</dbReference>
<sequence>MTSAPPHQVAIIAAEEKNDEEICPVCVESLSFTYRLPGEKPHIVPECGHALHEECFVTVYGDVPREGSRKNLGVCGVCRQPMRISDSGEGRRKGGNKLATLTGQSSGGPNRLALHQTPSEPSIRSHPSLRVPNSPSVDPTLDDPLETASGMSTSSSSRSLSFDSLPPKVVVPSISIRSEHTSITRGGRRGKQTITAMVTVEVSSAGDRGKYPAKIHEMPASRRTDDPNSPQFPPSPRSASSNNPTELSTSHRAKSLTTPDSFAHIITDLKTRVPDYRTSGLDALGALRLFDLLSVRKGPYVREFHIYLFQEALICIAEEKKSGLRSIFSSSSSAKSDSTAHGGKGVLRLKGRVFIKHVRKVIDSSHDRELSLTITMDDESSEWFILLFKERASLEVWKTHLNGLIDDMWKTGHAPQSASKVDKLMGTGSSAPGGARSTSGGKAFSPTSAASQPSGGLGMSFGDFNSPVGSHSAGPGLSAFPLVSPPAFSADSGPGDLAYLAPLAPRHTPLDLIIVLAIPAPISGQTLPLKLKLMRASIQFTLALLGPRDRVSLVATEHGPNGAVRKTPLLNATQTSSRRRLEAFVDLLGRGKTEDNEFAVPVGPEERQDVVTAVNVGLDVVLQRKQKNPLTGFILISDISDTIKRTQMDLVAARLDAANVPVHAIGYGKSHDPSPLWMISNHTHGSYTFVKEWYDLRDSLAGVIGGLMSIAITNMKLHLNCSENEFKIVKVSGAVQAIVATGGTDVDIELKELRYGEIREILVELDLEGSEEEEGRHSREGSDESDGMPNGAHPAGSVRRGSSLRSNGINGLGLDTLSVSESNALRDVVYEDAMIDEVPVTEVDCSYHDPAVNRSVARLAHPILLTIAVLPASASPSSMPADPVIVRRRMELLTSDMITRALLIASRKNFSHAIRILKETKRIIETIEDQLHSQLRNSSTGRSKKEVQIHAALDGLNGTVADLDMVLEGLEENKELFDRDHRNYAAQQAIVLRSQKSWTSRTASERQYCTKEIKEIVHTSSEWQGRS</sequence>